<dbReference type="NCBIfam" id="TIGR00229">
    <property type="entry name" value="sensory_box"/>
    <property type="match status" value="1"/>
</dbReference>
<dbReference type="InterPro" id="IPR000014">
    <property type="entry name" value="PAS"/>
</dbReference>
<dbReference type="Pfam" id="PF00072">
    <property type="entry name" value="Response_reg"/>
    <property type="match status" value="1"/>
</dbReference>
<evidence type="ECO:0000256" key="1">
    <source>
        <dbReference type="PROSITE-ProRule" id="PRU00169"/>
    </source>
</evidence>
<dbReference type="PROSITE" id="PS50112">
    <property type="entry name" value="PAS"/>
    <property type="match status" value="1"/>
</dbReference>
<name>A0A7W0CBI0_9BACT</name>
<dbReference type="InterPro" id="IPR011006">
    <property type="entry name" value="CheY-like_superfamily"/>
</dbReference>
<dbReference type="SUPFAM" id="SSF55785">
    <property type="entry name" value="PYP-like sensor domain (PAS domain)"/>
    <property type="match status" value="1"/>
</dbReference>
<dbReference type="Gene3D" id="3.30.450.20">
    <property type="entry name" value="PAS domain"/>
    <property type="match status" value="1"/>
</dbReference>
<dbReference type="NCBIfam" id="TIGR00254">
    <property type="entry name" value="GGDEF"/>
    <property type="match status" value="1"/>
</dbReference>
<evidence type="ECO:0000259" key="4">
    <source>
        <dbReference type="PROSITE" id="PS50887"/>
    </source>
</evidence>
<feature type="domain" description="HD-GYP" evidence="5">
    <location>
        <begin position="423"/>
        <end position="608"/>
    </location>
</feature>
<dbReference type="Gene3D" id="1.10.3210.10">
    <property type="entry name" value="Hypothetical protein af1432"/>
    <property type="match status" value="1"/>
</dbReference>
<dbReference type="SUPFAM" id="SSF109604">
    <property type="entry name" value="HD-domain/PDEase-like"/>
    <property type="match status" value="1"/>
</dbReference>
<dbReference type="Pfam" id="PF08448">
    <property type="entry name" value="PAS_4"/>
    <property type="match status" value="1"/>
</dbReference>
<dbReference type="PROSITE" id="PS50110">
    <property type="entry name" value="RESPONSE_REGULATORY"/>
    <property type="match status" value="1"/>
</dbReference>
<dbReference type="InterPro" id="IPR013656">
    <property type="entry name" value="PAS_4"/>
</dbReference>
<dbReference type="SMART" id="SM00267">
    <property type="entry name" value="GGDEF"/>
    <property type="match status" value="1"/>
</dbReference>
<dbReference type="SUPFAM" id="SSF52172">
    <property type="entry name" value="CheY-like"/>
    <property type="match status" value="1"/>
</dbReference>
<dbReference type="InterPro" id="IPR001789">
    <property type="entry name" value="Sig_transdc_resp-reg_receiver"/>
</dbReference>
<dbReference type="CDD" id="cd01949">
    <property type="entry name" value="GGDEF"/>
    <property type="match status" value="1"/>
</dbReference>
<proteinExistence type="predicted"/>
<dbReference type="InterPro" id="IPR035965">
    <property type="entry name" value="PAS-like_dom_sf"/>
</dbReference>
<dbReference type="InterPro" id="IPR043128">
    <property type="entry name" value="Rev_trsase/Diguanyl_cyclase"/>
</dbReference>
<keyword evidence="7" id="KW-1185">Reference proteome</keyword>
<dbReference type="PANTHER" id="PTHR45228">
    <property type="entry name" value="CYCLIC DI-GMP PHOSPHODIESTERASE TM_0186-RELATED"/>
    <property type="match status" value="1"/>
</dbReference>
<keyword evidence="1" id="KW-0597">Phosphoprotein</keyword>
<accession>A0A7W0CBI0</accession>
<evidence type="ECO:0000313" key="7">
    <source>
        <dbReference type="Proteomes" id="UP000525298"/>
    </source>
</evidence>
<dbReference type="InterPro" id="IPR037522">
    <property type="entry name" value="HD_GYP_dom"/>
</dbReference>
<dbReference type="Pfam" id="PF13487">
    <property type="entry name" value="HD_5"/>
    <property type="match status" value="1"/>
</dbReference>
<dbReference type="CDD" id="cd00130">
    <property type="entry name" value="PAS"/>
    <property type="match status" value="1"/>
</dbReference>
<dbReference type="Gene3D" id="3.40.50.2300">
    <property type="match status" value="1"/>
</dbReference>
<dbReference type="GO" id="GO:0000160">
    <property type="term" value="P:phosphorelay signal transduction system"/>
    <property type="evidence" value="ECO:0007669"/>
    <property type="project" value="InterPro"/>
</dbReference>
<evidence type="ECO:0000259" key="2">
    <source>
        <dbReference type="PROSITE" id="PS50110"/>
    </source>
</evidence>
<feature type="domain" description="GGDEF" evidence="4">
    <location>
        <begin position="300"/>
        <end position="435"/>
    </location>
</feature>
<feature type="modified residue" description="4-aspartylphosphate" evidence="1">
    <location>
        <position position="52"/>
    </location>
</feature>
<feature type="domain" description="PAS" evidence="3">
    <location>
        <begin position="150"/>
        <end position="220"/>
    </location>
</feature>
<organism evidence="6 7">
    <name type="scientific">Desulfosalsimonas propionicica</name>
    <dbReference type="NCBI Taxonomy" id="332175"/>
    <lineage>
        <taxon>Bacteria</taxon>
        <taxon>Pseudomonadati</taxon>
        <taxon>Thermodesulfobacteriota</taxon>
        <taxon>Desulfobacteria</taxon>
        <taxon>Desulfobacterales</taxon>
        <taxon>Desulfosalsimonadaceae</taxon>
        <taxon>Desulfosalsimonas</taxon>
    </lineage>
</organism>
<dbReference type="PROSITE" id="PS50887">
    <property type="entry name" value="GGDEF"/>
    <property type="match status" value="1"/>
</dbReference>
<gene>
    <name evidence="6" type="ORF">HNR65_003043</name>
</gene>
<dbReference type="PANTHER" id="PTHR45228:SF1">
    <property type="entry name" value="CYCLIC DI-GMP PHOSPHODIESTERASE TM_0186"/>
    <property type="match status" value="1"/>
</dbReference>
<dbReference type="RefSeq" id="WP_181552319.1">
    <property type="nucleotide sequence ID" value="NZ_JACDUS010000011.1"/>
</dbReference>
<dbReference type="InterPro" id="IPR029787">
    <property type="entry name" value="Nucleotide_cyclase"/>
</dbReference>
<dbReference type="CDD" id="cd00077">
    <property type="entry name" value="HDc"/>
    <property type="match status" value="1"/>
</dbReference>
<feature type="domain" description="Response regulatory" evidence="2">
    <location>
        <begin position="3"/>
        <end position="118"/>
    </location>
</feature>
<evidence type="ECO:0000259" key="5">
    <source>
        <dbReference type="PROSITE" id="PS51832"/>
    </source>
</evidence>
<dbReference type="SMART" id="SM00448">
    <property type="entry name" value="REC"/>
    <property type="match status" value="1"/>
</dbReference>
<comment type="caution">
    <text evidence="6">The sequence shown here is derived from an EMBL/GenBank/DDBJ whole genome shotgun (WGS) entry which is preliminary data.</text>
</comment>
<dbReference type="InterPro" id="IPR052020">
    <property type="entry name" value="Cyclic_di-GMP/3'3'-cGAMP_PDE"/>
</dbReference>
<evidence type="ECO:0000259" key="3">
    <source>
        <dbReference type="PROSITE" id="PS50112"/>
    </source>
</evidence>
<sequence length="608" mass="69289">MKKIMVVDNHPVMQQFMSNLLGRKGHEVIAAADGLSAIQMLENLRPDIFFIDLIMPNISGDKLCRLLRRNPDHEQSFIVMLSAIAMEQEMHPENLDADMILAKGPFDRLTANVEFILEQIETDGGLQLRGQVMGRDELFERQISKELLASKQHSETTLQHMSEGLLELVGEGKIVYANPAAVSIMGRKEQDLLSCDFITLFRDADQPIVRKQLAEAARREKEIIFSEDLAINQRRVSVKIIPVPRENQSRSFLVMLHDITEQKQAEEELRYLSFHDSLTDLYNRAFFEEEMNRLARQRHLPLGIIVCDINGLKLINDTLGHQKGDELLRVAAGTLKAAFRSSDILARIGGDEFAVLLPGSEQKVVQDRIQRIAREIEKHNAANPDRHLSFSIGHAVRTSLPIDMQALFKEADDNMYKEKLKHLRTGSTRILQSLLQALKEKDYIREGHTQQLKFYVSKIAEKMGLSSEKSRNLQLLAQFHDLGKVGISDRILFKSETLTAEEYQEMKRHCEIGHRIALSSPDLAPIADLILKHHEWWNGRGYPLRLKGGEIPIECRILAVAEAYDIMTNQRPYQDSRSGQQAMEELRRAAGTQFDPAVVEIFIEEIKP</sequence>
<dbReference type="Gene3D" id="3.30.70.270">
    <property type="match status" value="1"/>
</dbReference>
<protein>
    <submittedName>
        <fullName evidence="6">Diguanylate cyclase (GGDEF)-like protein/PAS domain S-box-containing protein</fullName>
    </submittedName>
</protein>
<dbReference type="AlphaFoldDB" id="A0A7W0CBI0"/>
<dbReference type="SUPFAM" id="SSF55073">
    <property type="entry name" value="Nucleotide cyclase"/>
    <property type="match status" value="1"/>
</dbReference>
<dbReference type="PROSITE" id="PS51832">
    <property type="entry name" value="HD_GYP"/>
    <property type="match status" value="1"/>
</dbReference>
<reference evidence="6 7" key="1">
    <citation type="submission" date="2020-07" db="EMBL/GenBank/DDBJ databases">
        <title>Genomic Encyclopedia of Type Strains, Phase IV (KMG-IV): sequencing the most valuable type-strain genomes for metagenomic binning, comparative biology and taxonomic classification.</title>
        <authorList>
            <person name="Goeker M."/>
        </authorList>
    </citation>
    <scope>NUCLEOTIDE SEQUENCE [LARGE SCALE GENOMIC DNA]</scope>
    <source>
        <strain evidence="6 7">DSM 17721</strain>
    </source>
</reference>
<dbReference type="InterPro" id="IPR000160">
    <property type="entry name" value="GGDEF_dom"/>
</dbReference>
<dbReference type="Pfam" id="PF00990">
    <property type="entry name" value="GGDEF"/>
    <property type="match status" value="1"/>
</dbReference>
<dbReference type="Proteomes" id="UP000525298">
    <property type="component" value="Unassembled WGS sequence"/>
</dbReference>
<dbReference type="EMBL" id="JACDUS010000011">
    <property type="protein sequence ID" value="MBA2882689.1"/>
    <property type="molecule type" value="Genomic_DNA"/>
</dbReference>
<evidence type="ECO:0000313" key="6">
    <source>
        <dbReference type="EMBL" id="MBA2882689.1"/>
    </source>
</evidence>
<dbReference type="InterPro" id="IPR003607">
    <property type="entry name" value="HD/PDEase_dom"/>
</dbReference>
<dbReference type="SMART" id="SM00091">
    <property type="entry name" value="PAS"/>
    <property type="match status" value="1"/>
</dbReference>